<protein>
    <recommendedName>
        <fullName evidence="4">DUF4825 domain-containing protein</fullName>
    </recommendedName>
</protein>
<proteinExistence type="predicted"/>
<accession>A0ABR8SIT1</accession>
<keyword evidence="1" id="KW-1133">Transmembrane helix</keyword>
<name>A0ABR8SIT1_9BACL</name>
<keyword evidence="1" id="KW-0812">Transmembrane</keyword>
<gene>
    <name evidence="2" type="ORF">H9648_04945</name>
</gene>
<dbReference type="RefSeq" id="WP_191752802.1">
    <property type="nucleotide sequence ID" value="NZ_JACSQM010000002.1"/>
</dbReference>
<evidence type="ECO:0000256" key="1">
    <source>
        <dbReference type="SAM" id="Phobius"/>
    </source>
</evidence>
<sequence length="141" mass="16589">MNKKSFIGLGMFFLFFVIIFILLTTYSLALTPKKHIERIEKYGWKTDFYFPRKQEFVILTHSESRHTYQLADVTLHGLEKGTLEQYIYRLKGNCGNHHLEAVLLTHEENIIDSFIQLSESNPGIVKMMDQPVFMEQICQQK</sequence>
<dbReference type="Proteomes" id="UP000603641">
    <property type="component" value="Unassembled WGS sequence"/>
</dbReference>
<evidence type="ECO:0000313" key="2">
    <source>
        <dbReference type="EMBL" id="MBD7963397.1"/>
    </source>
</evidence>
<evidence type="ECO:0000313" key="3">
    <source>
        <dbReference type="Proteomes" id="UP000603641"/>
    </source>
</evidence>
<comment type="caution">
    <text evidence="2">The sequence shown here is derived from an EMBL/GenBank/DDBJ whole genome shotgun (WGS) entry which is preliminary data.</text>
</comment>
<reference evidence="2 3" key="1">
    <citation type="submission" date="2020-08" db="EMBL/GenBank/DDBJ databases">
        <title>A Genomic Blueprint of the Chicken Gut Microbiome.</title>
        <authorList>
            <person name="Gilroy R."/>
            <person name="Ravi A."/>
            <person name="Getino M."/>
            <person name="Pursley I."/>
            <person name="Horton D.L."/>
            <person name="Alikhan N.-F."/>
            <person name="Baker D."/>
            <person name="Gharbi K."/>
            <person name="Hall N."/>
            <person name="Watson M."/>
            <person name="Adriaenssens E.M."/>
            <person name="Foster-Nyarko E."/>
            <person name="Jarju S."/>
            <person name="Secka A."/>
            <person name="Antonio M."/>
            <person name="Oren A."/>
            <person name="Chaudhuri R."/>
            <person name="La Ragione R.M."/>
            <person name="Hildebrand F."/>
            <person name="Pallen M.J."/>
        </authorList>
    </citation>
    <scope>NUCLEOTIDE SEQUENCE [LARGE SCALE GENOMIC DNA]</scope>
    <source>
        <strain evidence="2 3">Sa2CUA10</strain>
    </source>
</reference>
<keyword evidence="3" id="KW-1185">Reference proteome</keyword>
<evidence type="ECO:0008006" key="4">
    <source>
        <dbReference type="Google" id="ProtNLM"/>
    </source>
</evidence>
<organism evidence="2 3">
    <name type="scientific">Fictibacillus norfolkensis</name>
    <dbReference type="NCBI Taxonomy" id="2762233"/>
    <lineage>
        <taxon>Bacteria</taxon>
        <taxon>Bacillati</taxon>
        <taxon>Bacillota</taxon>
        <taxon>Bacilli</taxon>
        <taxon>Bacillales</taxon>
        <taxon>Fictibacillaceae</taxon>
        <taxon>Fictibacillus</taxon>
    </lineage>
</organism>
<feature type="transmembrane region" description="Helical" evidence="1">
    <location>
        <begin position="6"/>
        <end position="29"/>
    </location>
</feature>
<keyword evidence="1" id="KW-0472">Membrane</keyword>
<dbReference type="EMBL" id="JACSQM010000002">
    <property type="protein sequence ID" value="MBD7963397.1"/>
    <property type="molecule type" value="Genomic_DNA"/>
</dbReference>